<evidence type="ECO:0000313" key="2">
    <source>
        <dbReference type="Proteomes" id="UP000297496"/>
    </source>
</evidence>
<gene>
    <name evidence="1" type="ORF">EXE59_02665</name>
</gene>
<dbReference type="EMBL" id="SRRO01000001">
    <property type="protein sequence ID" value="TGN62971.1"/>
    <property type="molecule type" value="Genomic_DNA"/>
</dbReference>
<comment type="caution">
    <text evidence="1">The sequence shown here is derived from an EMBL/GenBank/DDBJ whole genome shotgun (WGS) entry which is preliminary data.</text>
</comment>
<dbReference type="OrthoDB" id="5121906at2"/>
<dbReference type="AlphaFoldDB" id="A0A4Z1BNT7"/>
<name>A0A4Z1BNT7_9ACTN</name>
<protein>
    <submittedName>
        <fullName evidence="1">Uncharacterized protein</fullName>
    </submittedName>
</protein>
<reference evidence="1 2" key="1">
    <citation type="submission" date="2019-04" db="EMBL/GenBank/DDBJ databases">
        <title>Three New Species of Nocardioides, Nocardioides euryhalodurans sp. nov., Nocardioides seonyuensis sp. nov. and Nocardioides eburneoflavus sp. nov. Isolated from Soil.</title>
        <authorList>
            <person name="Roh S.G."/>
            <person name="Lee C."/>
            <person name="Kim M.-K."/>
            <person name="Kim S.B."/>
        </authorList>
    </citation>
    <scope>NUCLEOTIDE SEQUENCE [LARGE SCALE GENOMIC DNA]</scope>
    <source>
        <strain evidence="1 2">MMS17-SY213</strain>
    </source>
</reference>
<proteinExistence type="predicted"/>
<organism evidence="1 2">
    <name type="scientific">Nocardioides eburneiflavus</name>
    <dbReference type="NCBI Taxonomy" id="2518372"/>
    <lineage>
        <taxon>Bacteria</taxon>
        <taxon>Bacillati</taxon>
        <taxon>Actinomycetota</taxon>
        <taxon>Actinomycetes</taxon>
        <taxon>Propionibacteriales</taxon>
        <taxon>Nocardioidaceae</taxon>
        <taxon>Nocardioides</taxon>
    </lineage>
</organism>
<accession>A0A4Z1BNT7</accession>
<dbReference type="Proteomes" id="UP000297496">
    <property type="component" value="Unassembled WGS sequence"/>
</dbReference>
<evidence type="ECO:0000313" key="1">
    <source>
        <dbReference type="EMBL" id="TGN62971.1"/>
    </source>
</evidence>
<sequence length="97" mass="11335">MIIEGVDPRDTQWEVDRPVYRVHFWHQPPAPPGVVHEHAMWHCDEYRVSDAVDVDEVLAWARDEAQPDRTFVLYVEQRDDRRCGLVRLLGVDPNSAT</sequence>
<keyword evidence="2" id="KW-1185">Reference proteome</keyword>